<feature type="transmembrane region" description="Helical" evidence="6">
    <location>
        <begin position="56"/>
        <end position="78"/>
    </location>
</feature>
<feature type="transmembrane region" description="Helical" evidence="6">
    <location>
        <begin position="128"/>
        <end position="150"/>
    </location>
</feature>
<dbReference type="STRING" id="665467.SAMN02982931_01676"/>
<protein>
    <submittedName>
        <fullName evidence="7">Simple sugar transport system permease protein</fullName>
    </submittedName>
</protein>
<keyword evidence="8" id="KW-1185">Reference proteome</keyword>
<gene>
    <name evidence="7" type="ORF">SAMN02982931_01676</name>
</gene>
<feature type="transmembrane region" description="Helical" evidence="6">
    <location>
        <begin position="30"/>
        <end position="50"/>
    </location>
</feature>
<feature type="transmembrane region" description="Helical" evidence="6">
    <location>
        <begin position="85"/>
        <end position="108"/>
    </location>
</feature>
<evidence type="ECO:0000313" key="8">
    <source>
        <dbReference type="Proteomes" id="UP000199071"/>
    </source>
</evidence>
<dbReference type="GO" id="GO:0022857">
    <property type="term" value="F:transmembrane transporter activity"/>
    <property type="evidence" value="ECO:0007669"/>
    <property type="project" value="InterPro"/>
</dbReference>
<feature type="transmembrane region" description="Helical" evidence="6">
    <location>
        <begin position="182"/>
        <end position="200"/>
    </location>
</feature>
<comment type="subcellular location">
    <subcellularLocation>
        <location evidence="1">Cell membrane</location>
        <topology evidence="1">Multi-pass membrane protein</topology>
    </subcellularLocation>
</comment>
<sequence length="297" mass="30478">MDDTIIAILRSGTPLIYVTLAGVLAQRSGIWHLGLEGLMIIGACAAVLGVVQSGSILVGLGIGIVLCVLASALLWFVIEKLRANPIIAGLGLTGLGLGGTDLAVQAIYGSQASVNAPFGLPRLGPAFGQYGVLSILVVLMPVFVIAVWVLTRRTRWGLQLAASGEHPFAARSVGVNPARMRLIALCLGGVLCALGGAELSMGSLQIFAYGMTAGRGFMAFAAVIFGGGNPLGATGAAFFFAIVGALGIRAQLLFGERVPPDFLLALPYIATVIGVWISGKLRGGAKAAASFGELKDY</sequence>
<proteinExistence type="predicted"/>
<dbReference type="Proteomes" id="UP000199071">
    <property type="component" value="Unassembled WGS sequence"/>
</dbReference>
<evidence type="ECO:0000256" key="5">
    <source>
        <dbReference type="ARBA" id="ARBA00023136"/>
    </source>
</evidence>
<evidence type="ECO:0000256" key="4">
    <source>
        <dbReference type="ARBA" id="ARBA00022989"/>
    </source>
</evidence>
<accession>A0A1G6BP42</accession>
<evidence type="ECO:0000256" key="1">
    <source>
        <dbReference type="ARBA" id="ARBA00004651"/>
    </source>
</evidence>
<dbReference type="GO" id="GO:0005886">
    <property type="term" value="C:plasma membrane"/>
    <property type="evidence" value="ECO:0007669"/>
    <property type="project" value="UniProtKB-SubCell"/>
</dbReference>
<dbReference type="OrthoDB" id="8070027at2"/>
<dbReference type="RefSeq" id="WP_090875960.1">
    <property type="nucleotide sequence ID" value="NZ_FMXQ01000003.1"/>
</dbReference>
<feature type="transmembrane region" description="Helical" evidence="6">
    <location>
        <begin position="6"/>
        <end position="25"/>
    </location>
</feature>
<keyword evidence="7" id="KW-0762">Sugar transport</keyword>
<dbReference type="EMBL" id="FMXQ01000003">
    <property type="protein sequence ID" value="SDB22347.1"/>
    <property type="molecule type" value="Genomic_DNA"/>
</dbReference>
<dbReference type="CDD" id="cd06580">
    <property type="entry name" value="TM_PBP1_transp_TpRbsC_like"/>
    <property type="match status" value="1"/>
</dbReference>
<name>A0A1G6BP42_9HYPH</name>
<reference evidence="7 8" key="1">
    <citation type="submission" date="2016-10" db="EMBL/GenBank/DDBJ databases">
        <authorList>
            <person name="de Groot N.N."/>
        </authorList>
    </citation>
    <scope>NUCLEOTIDE SEQUENCE [LARGE SCALE GENOMIC DNA]</scope>
    <source>
        <strain evidence="7 8">ATCC 35022</strain>
    </source>
</reference>
<evidence type="ECO:0000256" key="3">
    <source>
        <dbReference type="ARBA" id="ARBA00022692"/>
    </source>
</evidence>
<dbReference type="Pfam" id="PF02653">
    <property type="entry name" value="BPD_transp_2"/>
    <property type="match status" value="1"/>
</dbReference>
<keyword evidence="7" id="KW-0813">Transport</keyword>
<keyword evidence="4 6" id="KW-1133">Transmembrane helix</keyword>
<evidence type="ECO:0000313" key="7">
    <source>
        <dbReference type="EMBL" id="SDB22347.1"/>
    </source>
</evidence>
<keyword evidence="2" id="KW-1003">Cell membrane</keyword>
<organism evidence="7 8">
    <name type="scientific">Bauldia litoralis</name>
    <dbReference type="NCBI Taxonomy" id="665467"/>
    <lineage>
        <taxon>Bacteria</taxon>
        <taxon>Pseudomonadati</taxon>
        <taxon>Pseudomonadota</taxon>
        <taxon>Alphaproteobacteria</taxon>
        <taxon>Hyphomicrobiales</taxon>
        <taxon>Kaistiaceae</taxon>
        <taxon>Bauldia</taxon>
    </lineage>
</organism>
<dbReference type="InterPro" id="IPR001851">
    <property type="entry name" value="ABC_transp_permease"/>
</dbReference>
<keyword evidence="3 6" id="KW-0812">Transmembrane</keyword>
<keyword evidence="5 6" id="KW-0472">Membrane</keyword>
<dbReference type="AlphaFoldDB" id="A0A1G6BP42"/>
<evidence type="ECO:0000256" key="2">
    <source>
        <dbReference type="ARBA" id="ARBA00022475"/>
    </source>
</evidence>
<dbReference type="PANTHER" id="PTHR43370:SF1">
    <property type="entry name" value="GUANOSINE ABC TRANSPORTER PERMEASE PROTEIN NUPQ"/>
    <property type="match status" value="1"/>
</dbReference>
<dbReference type="PANTHER" id="PTHR43370">
    <property type="entry name" value="SUGAR ABC TRANSPORTER INTEGRAL MEMBRANE PROTEIN-RELATED"/>
    <property type="match status" value="1"/>
</dbReference>
<feature type="transmembrane region" description="Helical" evidence="6">
    <location>
        <begin position="262"/>
        <end position="279"/>
    </location>
</feature>
<evidence type="ECO:0000256" key="6">
    <source>
        <dbReference type="SAM" id="Phobius"/>
    </source>
</evidence>